<dbReference type="OrthoDB" id="47007at2759"/>
<feature type="compositionally biased region" description="Polar residues" evidence="4">
    <location>
        <begin position="9"/>
        <end position="21"/>
    </location>
</feature>
<accession>A0A0D1ZLX5</accession>
<dbReference type="AlphaFoldDB" id="A0A0D1ZLX5"/>
<dbReference type="STRING" id="1016849.A0A0D1ZLX5"/>
<name>A0A0D1ZLX5_9EURO</name>
<feature type="region of interest" description="Disordered" evidence="4">
    <location>
        <begin position="1"/>
        <end position="28"/>
    </location>
</feature>
<dbReference type="InterPro" id="IPR057326">
    <property type="entry name" value="KR_dom"/>
</dbReference>
<dbReference type="PANTHER" id="PTHR48107">
    <property type="entry name" value="NADPH-DEPENDENT ALDEHYDE REDUCTASE-LIKE PROTEIN, CHLOROPLASTIC-RELATED"/>
    <property type="match status" value="1"/>
</dbReference>
<protein>
    <recommendedName>
        <fullName evidence="5">Ketoreductase domain-containing protein</fullName>
    </recommendedName>
</protein>
<organism evidence="6 7">
    <name type="scientific">Exophiala sideris</name>
    <dbReference type="NCBI Taxonomy" id="1016849"/>
    <lineage>
        <taxon>Eukaryota</taxon>
        <taxon>Fungi</taxon>
        <taxon>Dikarya</taxon>
        <taxon>Ascomycota</taxon>
        <taxon>Pezizomycotina</taxon>
        <taxon>Eurotiomycetes</taxon>
        <taxon>Chaetothyriomycetidae</taxon>
        <taxon>Chaetothyriales</taxon>
        <taxon>Herpotrichiellaceae</taxon>
        <taxon>Exophiala</taxon>
    </lineage>
</organism>
<dbReference type="Proteomes" id="UP000053599">
    <property type="component" value="Unassembled WGS sequence"/>
</dbReference>
<dbReference type="PRINTS" id="PR00081">
    <property type="entry name" value="GDHRDH"/>
</dbReference>
<dbReference type="PROSITE" id="PS00061">
    <property type="entry name" value="ADH_SHORT"/>
    <property type="match status" value="1"/>
</dbReference>
<evidence type="ECO:0000256" key="3">
    <source>
        <dbReference type="ARBA" id="ARBA00023002"/>
    </source>
</evidence>
<evidence type="ECO:0000259" key="5">
    <source>
        <dbReference type="SMART" id="SM00822"/>
    </source>
</evidence>
<dbReference type="PANTHER" id="PTHR48107:SF16">
    <property type="entry name" value="NADPH-DEPENDENT ALDEHYDE REDUCTASE 1, CHLOROPLASTIC"/>
    <property type="match status" value="1"/>
</dbReference>
<evidence type="ECO:0000256" key="2">
    <source>
        <dbReference type="ARBA" id="ARBA00022857"/>
    </source>
</evidence>
<proteinExistence type="inferred from homology"/>
<evidence type="ECO:0000313" key="7">
    <source>
        <dbReference type="Proteomes" id="UP000053599"/>
    </source>
</evidence>
<evidence type="ECO:0000256" key="4">
    <source>
        <dbReference type="SAM" id="MobiDB-lite"/>
    </source>
</evidence>
<dbReference type="PRINTS" id="PR00080">
    <property type="entry name" value="SDRFAMILY"/>
</dbReference>
<dbReference type="InterPro" id="IPR002347">
    <property type="entry name" value="SDR_fam"/>
</dbReference>
<comment type="similarity">
    <text evidence="1">Belongs to the short-chain dehydrogenases/reductases (SDR) family.</text>
</comment>
<evidence type="ECO:0000256" key="1">
    <source>
        <dbReference type="ARBA" id="ARBA00006484"/>
    </source>
</evidence>
<keyword evidence="3" id="KW-0560">Oxidoreductase</keyword>
<dbReference type="HOGENOM" id="CLU_010194_4_1_1"/>
<dbReference type="InterPro" id="IPR036291">
    <property type="entry name" value="NAD(P)-bd_dom_sf"/>
</dbReference>
<sequence length="309" mass="33368">MPEAPPTAYPSTSLKAQNQEGTKGLDAKLEPGANWTQLEFWDDEGTTPYLKDYEGRGLLKDKAVLITGGDSGIGRSVAVLMAREGADVTIVYLPEEEEDAQWTAKAIKNAGRQAQLLSLDLTDENNCKKAIESHMQKFGKMSVLVNNAAMQEICEDFSQIDMKVVEKTFRTNILSMFAMTKYALPHMKRGAVIVNSCSVAAYMGNPKLVDYSSTKGAISTFTRSLAQQLAPKGIRVNAVAPGIIWTPLQPATKGNPDDAMDSLGVEEAPLQRPGMPIEVATAYVFLASPLGSYFTGEVIHGTGGIEMQG</sequence>
<keyword evidence="2" id="KW-0521">NADP</keyword>
<dbReference type="GO" id="GO:0016614">
    <property type="term" value="F:oxidoreductase activity, acting on CH-OH group of donors"/>
    <property type="evidence" value="ECO:0007669"/>
    <property type="project" value="UniProtKB-ARBA"/>
</dbReference>
<reference evidence="6 7" key="1">
    <citation type="submission" date="2015-01" db="EMBL/GenBank/DDBJ databases">
        <title>The Genome Sequence of Exophiala sideris CBS121828.</title>
        <authorList>
            <consortium name="The Broad Institute Genomics Platform"/>
            <person name="Cuomo C."/>
            <person name="de Hoog S."/>
            <person name="Gorbushina A."/>
            <person name="Stielow B."/>
            <person name="Teixiera M."/>
            <person name="Abouelleil A."/>
            <person name="Chapman S.B."/>
            <person name="Priest M."/>
            <person name="Young S.K."/>
            <person name="Wortman J."/>
            <person name="Nusbaum C."/>
            <person name="Birren B."/>
        </authorList>
    </citation>
    <scope>NUCLEOTIDE SEQUENCE [LARGE SCALE GENOMIC DNA]</scope>
    <source>
        <strain evidence="6 7">CBS 121828</strain>
    </source>
</reference>
<dbReference type="SUPFAM" id="SSF51735">
    <property type="entry name" value="NAD(P)-binding Rossmann-fold domains"/>
    <property type="match status" value="1"/>
</dbReference>
<feature type="domain" description="Ketoreductase" evidence="5">
    <location>
        <begin position="62"/>
        <end position="242"/>
    </location>
</feature>
<dbReference type="FunFam" id="3.40.50.720:FF:000084">
    <property type="entry name" value="Short-chain dehydrogenase reductase"/>
    <property type="match status" value="1"/>
</dbReference>
<gene>
    <name evidence="6" type="ORF">PV11_03329</name>
</gene>
<dbReference type="SMART" id="SM00822">
    <property type="entry name" value="PKS_KR"/>
    <property type="match status" value="1"/>
</dbReference>
<dbReference type="EMBL" id="KN846951">
    <property type="protein sequence ID" value="KIV87808.1"/>
    <property type="molecule type" value="Genomic_DNA"/>
</dbReference>
<dbReference type="Gene3D" id="3.40.50.720">
    <property type="entry name" value="NAD(P)-binding Rossmann-like Domain"/>
    <property type="match status" value="1"/>
</dbReference>
<dbReference type="Pfam" id="PF13561">
    <property type="entry name" value="adh_short_C2"/>
    <property type="match status" value="1"/>
</dbReference>
<evidence type="ECO:0000313" key="6">
    <source>
        <dbReference type="EMBL" id="KIV87808.1"/>
    </source>
</evidence>
<dbReference type="InterPro" id="IPR020904">
    <property type="entry name" value="Sc_DH/Rdtase_CS"/>
</dbReference>